<keyword evidence="4" id="KW-1185">Reference proteome</keyword>
<dbReference type="CDD" id="cd00761">
    <property type="entry name" value="Glyco_tranf_GTA_type"/>
    <property type="match status" value="1"/>
</dbReference>
<dbReference type="PANTHER" id="PTHR22916:SF3">
    <property type="entry name" value="UDP-GLCNAC:BETAGAL BETA-1,3-N-ACETYLGLUCOSAMINYLTRANSFERASE-LIKE PROTEIN 1"/>
    <property type="match status" value="1"/>
</dbReference>
<dbReference type="Proteomes" id="UP000013523">
    <property type="component" value="Chromosome"/>
</dbReference>
<feature type="domain" description="Glycosyltransferase 2-like" evidence="2">
    <location>
        <begin position="15"/>
        <end position="152"/>
    </location>
</feature>
<feature type="repeat" description="TPR" evidence="1">
    <location>
        <begin position="255"/>
        <end position="288"/>
    </location>
</feature>
<reference evidence="3 4" key="1">
    <citation type="submission" date="2012-01" db="EMBL/GenBank/DDBJ databases">
        <title>Complete sequence of chromosome of Clostridium pasteurianum BC1.</title>
        <authorList>
            <consortium name="US DOE Joint Genome Institute"/>
            <person name="Lucas S."/>
            <person name="Han J."/>
            <person name="Lapidus A."/>
            <person name="Cheng J.-F."/>
            <person name="Goodwin L."/>
            <person name="Pitluck S."/>
            <person name="Peters L."/>
            <person name="Mikhailova N."/>
            <person name="Teshima H."/>
            <person name="Detter J.C."/>
            <person name="Han C."/>
            <person name="Tapia R."/>
            <person name="Land M."/>
            <person name="Hauser L."/>
            <person name="Kyrpides N."/>
            <person name="Ivanova N."/>
            <person name="Pagani I."/>
            <person name="Dunn J."/>
            <person name="Taghavi S."/>
            <person name="Francis A."/>
            <person name="van der Lelie D."/>
            <person name="Woyke T."/>
        </authorList>
    </citation>
    <scope>NUCLEOTIDE SEQUENCE [LARGE SCALE GENOMIC DNA]</scope>
    <source>
        <strain evidence="3 4">BC1</strain>
    </source>
</reference>
<dbReference type="SUPFAM" id="SSF53448">
    <property type="entry name" value="Nucleotide-diphospho-sugar transferases"/>
    <property type="match status" value="1"/>
</dbReference>
<dbReference type="RefSeq" id="WP_015614207.1">
    <property type="nucleotide sequence ID" value="NC_021182.1"/>
</dbReference>
<dbReference type="GO" id="GO:0016758">
    <property type="term" value="F:hexosyltransferase activity"/>
    <property type="evidence" value="ECO:0007669"/>
    <property type="project" value="UniProtKB-ARBA"/>
</dbReference>
<dbReference type="eggNOG" id="COG0463">
    <property type="taxonomic scope" value="Bacteria"/>
</dbReference>
<dbReference type="PROSITE" id="PS50005">
    <property type="entry name" value="TPR"/>
    <property type="match status" value="1"/>
</dbReference>
<dbReference type="Pfam" id="PF00535">
    <property type="entry name" value="Glycos_transf_2"/>
    <property type="match status" value="1"/>
</dbReference>
<protein>
    <submittedName>
        <fullName evidence="3">Glycosyl transferase</fullName>
    </submittedName>
</protein>
<dbReference type="PANTHER" id="PTHR22916">
    <property type="entry name" value="GLYCOSYLTRANSFERASE"/>
    <property type="match status" value="1"/>
</dbReference>
<keyword evidence="1" id="KW-0802">TPR repeat</keyword>
<dbReference type="EMBL" id="CP003261">
    <property type="protein sequence ID" value="AGK95883.1"/>
    <property type="molecule type" value="Genomic_DNA"/>
</dbReference>
<sequence>MKVIKIDTYINELVSVVIPTYNRKDIIERAVNSVLNQTYKNIEIIIVDDNSNDGTEDLVSKVYSKLKNIKYIRHETNRGGNAARNTGLKYSSGKYIAFLDSDDEWFPEKLEKQLLLMHEKKADLVYTDYILFNEKTKEEHVFNNSSKKYNFIDLLGSNFIGTTSTILTTKKVLNAVNGFDEDLPSCQDWDLYIRIGNKFNICGVKLPLVKYYYHDSSITGNIDKVINGHKKVMEKIENIINSDTNLKVHRKKILAQNYERIGHCYMKFRQFSSGRKYFKKSLSSYPLNSKVMIHLITSYLGKNFLILKRYK</sequence>
<gene>
    <name evidence="3" type="ORF">Clopa_0859</name>
</gene>
<dbReference type="OrthoDB" id="9785185at2"/>
<dbReference type="InterPro" id="IPR019734">
    <property type="entry name" value="TPR_rpt"/>
</dbReference>
<dbReference type="KEGG" id="cpas:Clopa_0859"/>
<evidence type="ECO:0000313" key="3">
    <source>
        <dbReference type="EMBL" id="AGK95883.1"/>
    </source>
</evidence>
<dbReference type="InterPro" id="IPR029044">
    <property type="entry name" value="Nucleotide-diphossugar_trans"/>
</dbReference>
<dbReference type="PATRIC" id="fig|86416.3.peg.852"/>
<evidence type="ECO:0000256" key="1">
    <source>
        <dbReference type="PROSITE-ProRule" id="PRU00339"/>
    </source>
</evidence>
<dbReference type="AlphaFoldDB" id="R4JZY3"/>
<organism evidence="3 4">
    <name type="scientific">Clostridium pasteurianum BC1</name>
    <dbReference type="NCBI Taxonomy" id="86416"/>
    <lineage>
        <taxon>Bacteria</taxon>
        <taxon>Bacillati</taxon>
        <taxon>Bacillota</taxon>
        <taxon>Clostridia</taxon>
        <taxon>Eubacteriales</taxon>
        <taxon>Clostridiaceae</taxon>
        <taxon>Clostridium</taxon>
    </lineage>
</organism>
<keyword evidence="3" id="KW-0808">Transferase</keyword>
<accession>R4JZY3</accession>
<dbReference type="Gene3D" id="3.90.550.10">
    <property type="entry name" value="Spore Coat Polysaccharide Biosynthesis Protein SpsA, Chain A"/>
    <property type="match status" value="1"/>
</dbReference>
<dbReference type="STRING" id="86416.Clopa_0859"/>
<name>R4JZY3_CLOPA</name>
<proteinExistence type="predicted"/>
<dbReference type="InterPro" id="IPR001173">
    <property type="entry name" value="Glyco_trans_2-like"/>
</dbReference>
<evidence type="ECO:0000313" key="4">
    <source>
        <dbReference type="Proteomes" id="UP000013523"/>
    </source>
</evidence>
<evidence type="ECO:0000259" key="2">
    <source>
        <dbReference type="Pfam" id="PF00535"/>
    </source>
</evidence>
<dbReference type="HOGENOM" id="CLU_025996_0_5_9"/>